<evidence type="ECO:0000313" key="2">
    <source>
        <dbReference type="Proteomes" id="UP000295773"/>
    </source>
</evidence>
<organism evidence="1 2">
    <name type="scientific">Longicatena caecimuris</name>
    <dbReference type="NCBI Taxonomy" id="1796635"/>
    <lineage>
        <taxon>Bacteria</taxon>
        <taxon>Bacillati</taxon>
        <taxon>Bacillota</taxon>
        <taxon>Erysipelotrichia</taxon>
        <taxon>Erysipelotrichales</taxon>
        <taxon>Erysipelotrichaceae</taxon>
        <taxon>Longicatena</taxon>
    </lineage>
</organism>
<dbReference type="RefSeq" id="WP_207900990.1">
    <property type="nucleotide sequence ID" value="NZ_JANKBG010000008.1"/>
</dbReference>
<dbReference type="SUPFAM" id="SSF48452">
    <property type="entry name" value="TPR-like"/>
    <property type="match status" value="1"/>
</dbReference>
<proteinExistence type="predicted"/>
<reference evidence="1 2" key="1">
    <citation type="submission" date="2019-03" db="EMBL/GenBank/DDBJ databases">
        <title>Genomic Encyclopedia of Type Strains, Phase IV (KMG-IV): sequencing the most valuable type-strain genomes for metagenomic binning, comparative biology and taxonomic classification.</title>
        <authorList>
            <person name="Goeker M."/>
        </authorList>
    </citation>
    <scope>NUCLEOTIDE SEQUENCE [LARGE SCALE GENOMIC DNA]</scope>
    <source>
        <strain evidence="1 2">DSM 29481</strain>
    </source>
</reference>
<dbReference type="AlphaFoldDB" id="A0A4R3TDV5"/>
<accession>A0A4R3TDV5</accession>
<name>A0A4R3TDV5_9FIRM</name>
<keyword evidence="2" id="KW-1185">Reference proteome</keyword>
<gene>
    <name evidence="1" type="ORF">EDD61_10850</name>
</gene>
<dbReference type="InterPro" id="IPR011990">
    <property type="entry name" value="TPR-like_helical_dom_sf"/>
</dbReference>
<dbReference type="SMART" id="SM00028">
    <property type="entry name" value="TPR"/>
    <property type="match status" value="3"/>
</dbReference>
<comment type="caution">
    <text evidence="1">The sequence shown here is derived from an EMBL/GenBank/DDBJ whole genome shotgun (WGS) entry which is preliminary data.</text>
</comment>
<sequence>MNRHLGPIFRLHRRESGLRLAQFKEIVPVSKLSDFETGKKDLTQETVRKLYAIIGMEFHAIEDNANVSIMVWNLFTAIVKSEPTADIYKKLYQQKSSVQFQGEYIIWLLGVFIYRVYHAEDEYLYEEDIKRLNKYIDYLEPELQKLFYDTAGGYYISAYDYKNAIMYFDKAIHSNNIEIQAMAFYHKTIILVEQGYYVEGLDCIKRAISLFNQNLYLKRGVMCNVLLGNLYSGLNDYAMAEQVYVQCLNAMRQLSLPNMIAIFNNLTWISLLWGKYDKVLQYANEAEKHSKTHEMMYFYKSYAYHKMNMRNEAKEQIRQAKLYCTKSSEYRIAMIDAFATYLYETKPFELKEKKFLKAYKSARKANDIQAAIFVLNLLSDLCESYMRKEKELFYKTEMIKLYKMRR</sequence>
<dbReference type="InterPro" id="IPR019734">
    <property type="entry name" value="TPR_rpt"/>
</dbReference>
<protein>
    <submittedName>
        <fullName evidence="1">Uncharacterized protein</fullName>
    </submittedName>
</protein>
<evidence type="ECO:0000313" key="1">
    <source>
        <dbReference type="EMBL" id="TCU60191.1"/>
    </source>
</evidence>
<dbReference type="EMBL" id="SMBP01000008">
    <property type="protein sequence ID" value="TCU60191.1"/>
    <property type="molecule type" value="Genomic_DNA"/>
</dbReference>
<dbReference type="Proteomes" id="UP000295773">
    <property type="component" value="Unassembled WGS sequence"/>
</dbReference>
<dbReference type="Gene3D" id="1.25.40.10">
    <property type="entry name" value="Tetratricopeptide repeat domain"/>
    <property type="match status" value="2"/>
</dbReference>